<dbReference type="STRING" id="3641.A0A061FPW0"/>
<gene>
    <name evidence="3" type="ORF">TCM_044423</name>
</gene>
<feature type="domain" description="Retroviral polymerase SH3-like" evidence="2">
    <location>
        <begin position="6"/>
        <end position="37"/>
    </location>
</feature>
<evidence type="ECO:0000259" key="1">
    <source>
        <dbReference type="Pfam" id="PF07727"/>
    </source>
</evidence>
<dbReference type="PANTHER" id="PTHR11439">
    <property type="entry name" value="GAG-POL-RELATED RETROTRANSPOSON"/>
    <property type="match status" value="1"/>
</dbReference>
<dbReference type="InterPro" id="IPR057670">
    <property type="entry name" value="SH3_retrovirus"/>
</dbReference>
<feature type="domain" description="Reverse transcriptase Ty1/copia-type" evidence="1">
    <location>
        <begin position="185"/>
        <end position="265"/>
    </location>
</feature>
<name>A0A061FPW0_THECC</name>
<reference evidence="3 4" key="1">
    <citation type="journal article" date="2013" name="Genome Biol.">
        <title>The genome sequence of the most widely cultivated cacao type and its use to identify candidate genes regulating pod color.</title>
        <authorList>
            <person name="Motamayor J.C."/>
            <person name="Mockaitis K."/>
            <person name="Schmutz J."/>
            <person name="Haiminen N."/>
            <person name="Iii D.L."/>
            <person name="Cornejo O."/>
            <person name="Findley S.D."/>
            <person name="Zheng P."/>
            <person name="Utro F."/>
            <person name="Royaert S."/>
            <person name="Saski C."/>
            <person name="Jenkins J."/>
            <person name="Podicheti R."/>
            <person name="Zhao M."/>
            <person name="Scheffler B.E."/>
            <person name="Stack J.C."/>
            <person name="Feltus F.A."/>
            <person name="Mustiga G.M."/>
            <person name="Amores F."/>
            <person name="Phillips W."/>
            <person name="Marelli J.P."/>
            <person name="May G.D."/>
            <person name="Shapiro H."/>
            <person name="Ma J."/>
            <person name="Bustamante C.D."/>
            <person name="Schnell R.J."/>
            <person name="Main D."/>
            <person name="Gilbert D."/>
            <person name="Parida L."/>
            <person name="Kuhn D.N."/>
        </authorList>
    </citation>
    <scope>NUCLEOTIDE SEQUENCE [LARGE SCALE GENOMIC DNA]</scope>
    <source>
        <strain evidence="4">cv. Matina 1-6</strain>
    </source>
</reference>
<evidence type="ECO:0000313" key="3">
    <source>
        <dbReference type="EMBL" id="EOY19350.1"/>
    </source>
</evidence>
<evidence type="ECO:0000259" key="2">
    <source>
        <dbReference type="Pfam" id="PF25597"/>
    </source>
</evidence>
<dbReference type="SUPFAM" id="SSF56672">
    <property type="entry name" value="DNA/RNA polymerases"/>
    <property type="match status" value="1"/>
</dbReference>
<dbReference type="eggNOG" id="KOG0017">
    <property type="taxonomic scope" value="Eukaryota"/>
</dbReference>
<dbReference type="InParanoid" id="A0A061FPW0"/>
<proteinExistence type="predicted"/>
<dbReference type="HOGENOM" id="CLU_639999_0_0_1"/>
<dbReference type="EMBL" id="CM001888">
    <property type="protein sequence ID" value="EOY19350.1"/>
    <property type="molecule type" value="Genomic_DNA"/>
</dbReference>
<accession>A0A061FPW0</accession>
<dbReference type="Proteomes" id="UP000026915">
    <property type="component" value="Chromosome 10"/>
</dbReference>
<evidence type="ECO:0000313" key="4">
    <source>
        <dbReference type="Proteomes" id="UP000026915"/>
    </source>
</evidence>
<organism evidence="3 4">
    <name type="scientific">Theobroma cacao</name>
    <name type="common">Cacao</name>
    <name type="synonym">Cocoa</name>
    <dbReference type="NCBI Taxonomy" id="3641"/>
    <lineage>
        <taxon>Eukaryota</taxon>
        <taxon>Viridiplantae</taxon>
        <taxon>Streptophyta</taxon>
        <taxon>Embryophyta</taxon>
        <taxon>Tracheophyta</taxon>
        <taxon>Spermatophyta</taxon>
        <taxon>Magnoliopsida</taxon>
        <taxon>eudicotyledons</taxon>
        <taxon>Gunneridae</taxon>
        <taxon>Pentapetalae</taxon>
        <taxon>rosids</taxon>
        <taxon>malvids</taxon>
        <taxon>Malvales</taxon>
        <taxon>Malvaceae</taxon>
        <taxon>Byttnerioideae</taxon>
        <taxon>Theobroma</taxon>
    </lineage>
</organism>
<dbReference type="InterPro" id="IPR043502">
    <property type="entry name" value="DNA/RNA_pol_sf"/>
</dbReference>
<keyword evidence="4" id="KW-1185">Reference proteome</keyword>
<dbReference type="Gramene" id="EOY19350">
    <property type="protein sequence ID" value="EOY19350"/>
    <property type="gene ID" value="TCM_044423"/>
</dbReference>
<dbReference type="AlphaFoldDB" id="A0A061FPW0"/>
<protein>
    <submittedName>
        <fullName evidence="3">Uncharacterized protein</fullName>
    </submittedName>
</protein>
<sequence length="429" mass="49155">MLKTVGKLNPLVRKCGFVGYAPTHKGYKCYDPRSKKMETYIGDSKCFDIFQPKNAIQSINTTFDGLIFFINTKPKLKPQTNQNSTENPSNLNTLANSKLAHFEFSMSDLDIPIANCKGIRTCTKYPIANFVSYKNMSPTFFMFTSQLSCVEIPKIVQNTLKVSKWKMAILKEMRALEKNKTYEIAILIMYVDDIILIGDDTIEIERLQQYLASEFKIKDSRSQKYFLGMEVARSKKGIAVSQMKYVIDLLKETSMSGCRPAETPVDPNQKLGDSKGNLMNTLQYQKLVRKLIYLSYTWPDIAFEISLVSQFMHSPHEEHLEAVYRILRYLKSSPRKDIPFHKSNVLVKNDSHFIKEKIEGGAICNPFVPTSQQIADILTKGLLIPNYEFLINKLGMIDIYVQLEGKCWIVRRISLTGYQSQGKELVLDF</sequence>
<dbReference type="InterPro" id="IPR013103">
    <property type="entry name" value="RVT_2"/>
</dbReference>
<dbReference type="Pfam" id="PF07727">
    <property type="entry name" value="RVT_2"/>
    <property type="match status" value="1"/>
</dbReference>
<dbReference type="Pfam" id="PF25597">
    <property type="entry name" value="SH3_retrovirus"/>
    <property type="match status" value="1"/>
</dbReference>
<dbReference type="PANTHER" id="PTHR11439:SF440">
    <property type="entry name" value="INTEGRASE CATALYTIC DOMAIN-CONTAINING PROTEIN"/>
    <property type="match status" value="1"/>
</dbReference>